<keyword evidence="1" id="KW-0472">Membrane</keyword>
<sequence>MESLHLRPGPRGDRLTLPAAFCLAFLQENSMFDVTMVGLYLMLCAAVLHWCQMTIPRAVDVLIGDSLFMVFMSVLLFPLAVLLLVLIHRCQQGEQADAPQGE</sequence>
<dbReference type="AlphaFoldDB" id="G2DH78"/>
<accession>G2DH78</accession>
<keyword evidence="1" id="KW-0812">Transmembrane</keyword>
<name>G2DH78_9GAMM</name>
<keyword evidence="3" id="KW-1185">Reference proteome</keyword>
<comment type="caution">
    <text evidence="2">The sequence shown here is derived from an EMBL/GenBank/DDBJ whole genome shotgun (WGS) entry which is preliminary data.</text>
</comment>
<evidence type="ECO:0000313" key="2">
    <source>
        <dbReference type="EMBL" id="EGV50024.1"/>
    </source>
</evidence>
<protein>
    <recommendedName>
        <fullName evidence="4">Transmembrane protein</fullName>
    </recommendedName>
</protein>
<reference evidence="2" key="1">
    <citation type="journal article" date="2011" name="ISME J.">
        <title>The endosymbionts of the deep-sea tubeworms Riftia pachyptila and Tevnia jerichonana share an identical physiology as revealed by proteogenomic analyses.</title>
        <authorList>
            <person name="Gardebrecht A."/>
            <person name="Markert S."/>
            <person name="Felbeck H."/>
            <person name="Thuermer A."/>
            <person name="Albrecht D."/>
            <person name="Wollherr A."/>
            <person name="Kabisch J."/>
            <person name="Lehmann R."/>
            <person name="Daniel R."/>
            <person name="Liesegang H."/>
            <person name="Hecker M."/>
            <person name="Sievert S.M."/>
            <person name="Schweder T."/>
        </authorList>
    </citation>
    <scope>NUCLEOTIDE SEQUENCE [LARGE SCALE GENOMIC DNA]</scope>
</reference>
<evidence type="ECO:0008006" key="4">
    <source>
        <dbReference type="Google" id="ProtNLM"/>
    </source>
</evidence>
<proteinExistence type="predicted"/>
<dbReference type="Proteomes" id="UP000004491">
    <property type="component" value="Unassembled WGS sequence"/>
</dbReference>
<feature type="transmembrane region" description="Helical" evidence="1">
    <location>
        <begin position="37"/>
        <end position="55"/>
    </location>
</feature>
<evidence type="ECO:0000313" key="3">
    <source>
        <dbReference type="Proteomes" id="UP000004491"/>
    </source>
</evidence>
<keyword evidence="1" id="KW-1133">Transmembrane helix</keyword>
<evidence type="ECO:0000256" key="1">
    <source>
        <dbReference type="SAM" id="Phobius"/>
    </source>
</evidence>
<organism evidence="2 3">
    <name type="scientific">endosymbiont of Riftia pachyptila</name>
    <name type="common">vent Ph05</name>
    <dbReference type="NCBI Taxonomy" id="1048808"/>
    <lineage>
        <taxon>Bacteria</taxon>
        <taxon>Pseudomonadati</taxon>
        <taxon>Pseudomonadota</taxon>
        <taxon>Gammaproteobacteria</taxon>
        <taxon>sulfur-oxidizing symbionts</taxon>
    </lineage>
</organism>
<feature type="transmembrane region" description="Helical" evidence="1">
    <location>
        <begin position="67"/>
        <end position="87"/>
    </location>
</feature>
<dbReference type="EMBL" id="AFOC01000117">
    <property type="protein sequence ID" value="EGV50024.1"/>
    <property type="molecule type" value="Genomic_DNA"/>
</dbReference>
<gene>
    <name evidence="2" type="ORF">Rifp1Sym_el00070</name>
</gene>